<dbReference type="Proteomes" id="UP001162131">
    <property type="component" value="Unassembled WGS sequence"/>
</dbReference>
<dbReference type="EMBL" id="CAJZBQ010000012">
    <property type="protein sequence ID" value="CAG9314316.1"/>
    <property type="molecule type" value="Genomic_DNA"/>
</dbReference>
<protein>
    <submittedName>
        <fullName evidence="1">Uncharacterized protein</fullName>
    </submittedName>
</protein>
<dbReference type="AlphaFoldDB" id="A0AAU9IKR0"/>
<gene>
    <name evidence="1" type="ORF">BSTOLATCC_MIC11327</name>
</gene>
<keyword evidence="2" id="KW-1185">Reference proteome</keyword>
<proteinExistence type="predicted"/>
<evidence type="ECO:0000313" key="2">
    <source>
        <dbReference type="Proteomes" id="UP001162131"/>
    </source>
</evidence>
<organism evidence="1 2">
    <name type="scientific">Blepharisma stoltei</name>
    <dbReference type="NCBI Taxonomy" id="1481888"/>
    <lineage>
        <taxon>Eukaryota</taxon>
        <taxon>Sar</taxon>
        <taxon>Alveolata</taxon>
        <taxon>Ciliophora</taxon>
        <taxon>Postciliodesmatophora</taxon>
        <taxon>Heterotrichea</taxon>
        <taxon>Heterotrichida</taxon>
        <taxon>Blepharismidae</taxon>
        <taxon>Blepharisma</taxon>
    </lineage>
</organism>
<reference evidence="1" key="1">
    <citation type="submission" date="2021-09" db="EMBL/GenBank/DDBJ databases">
        <authorList>
            <consortium name="AG Swart"/>
            <person name="Singh M."/>
            <person name="Singh A."/>
            <person name="Seah K."/>
            <person name="Emmerich C."/>
        </authorList>
    </citation>
    <scope>NUCLEOTIDE SEQUENCE</scope>
    <source>
        <strain evidence="1">ATCC30299</strain>
    </source>
</reference>
<sequence>MEMVSDFDQLLGEASEAFGSLDTQKVTQILNRPVPLRPSLTLLKELPSLKPLVDQLRSIGPKSKFILENPSSDEESDDDSCFPSVKHVVTGILDTINTSITVFPHTDPIWS</sequence>
<comment type="caution">
    <text evidence="1">The sequence shown here is derived from an EMBL/GenBank/DDBJ whole genome shotgun (WGS) entry which is preliminary data.</text>
</comment>
<name>A0AAU9IKR0_9CILI</name>
<evidence type="ECO:0000313" key="1">
    <source>
        <dbReference type="EMBL" id="CAG9314316.1"/>
    </source>
</evidence>
<accession>A0AAU9IKR0</accession>